<organism evidence="3 4">
    <name type="scientific">Melittangium boletus DSM 14713</name>
    <dbReference type="NCBI Taxonomy" id="1294270"/>
    <lineage>
        <taxon>Bacteria</taxon>
        <taxon>Pseudomonadati</taxon>
        <taxon>Myxococcota</taxon>
        <taxon>Myxococcia</taxon>
        <taxon>Myxococcales</taxon>
        <taxon>Cystobacterineae</taxon>
        <taxon>Archangiaceae</taxon>
        <taxon>Melittangium</taxon>
    </lineage>
</organism>
<evidence type="ECO:0000256" key="1">
    <source>
        <dbReference type="SAM" id="MobiDB-lite"/>
    </source>
</evidence>
<keyword evidence="2" id="KW-0732">Signal</keyword>
<dbReference type="Proteomes" id="UP000217289">
    <property type="component" value="Chromosome"/>
</dbReference>
<proteinExistence type="predicted"/>
<evidence type="ECO:0000256" key="2">
    <source>
        <dbReference type="SAM" id="SignalP"/>
    </source>
</evidence>
<dbReference type="RefSeq" id="WP_095982404.1">
    <property type="nucleotide sequence ID" value="NZ_CP022163.1"/>
</dbReference>
<name>A0A250ITK0_9BACT</name>
<evidence type="ECO:0008006" key="5">
    <source>
        <dbReference type="Google" id="ProtNLM"/>
    </source>
</evidence>
<evidence type="ECO:0000313" key="3">
    <source>
        <dbReference type="EMBL" id="ATB34517.1"/>
    </source>
</evidence>
<gene>
    <name evidence="3" type="ORF">MEBOL_008022</name>
</gene>
<reference evidence="3 4" key="1">
    <citation type="submission" date="2017-06" db="EMBL/GenBank/DDBJ databases">
        <authorList>
            <person name="Kim H.J."/>
            <person name="Triplett B.A."/>
        </authorList>
    </citation>
    <scope>NUCLEOTIDE SEQUENCE [LARGE SCALE GENOMIC DNA]</scope>
    <source>
        <strain evidence="3 4">DSM 14713</strain>
    </source>
</reference>
<dbReference type="OrthoDB" id="5380454at2"/>
<feature type="chain" id="PRO_5013326985" description="Lipoprotein" evidence="2">
    <location>
        <begin position="21"/>
        <end position="257"/>
    </location>
</feature>
<dbReference type="AlphaFoldDB" id="A0A250ITK0"/>
<protein>
    <recommendedName>
        <fullName evidence="5">Lipoprotein</fullName>
    </recommendedName>
</protein>
<feature type="region of interest" description="Disordered" evidence="1">
    <location>
        <begin position="225"/>
        <end position="257"/>
    </location>
</feature>
<feature type="signal peptide" evidence="2">
    <location>
        <begin position="1"/>
        <end position="20"/>
    </location>
</feature>
<evidence type="ECO:0000313" key="4">
    <source>
        <dbReference type="Proteomes" id="UP000217289"/>
    </source>
</evidence>
<dbReference type="KEGG" id="mbd:MEBOL_008022"/>
<sequence>MRVSILSLLLLGLWARPASAEQELAVYPGTVHTRIGNDLVIGGEYHRMAYFTTKDSIPQVAKYFHEYWTKQGYPVVVEGDLKDEAVVAAFYTREGLQRAIVLRKHQGKTVGFSVLKDMWLYEKPSAAGKSPFVQMENSLFHSEVGSRDEAGATRSRTEIVERGLDEVRQELTSKLTASGFKLVRESGGKLDGQRTVVLEYARGAEQTLNTLVELESTRVAVSQAWVGTDRPDGMPNADAVRRSREEAARARQPGKKP</sequence>
<accession>A0A250ITK0</accession>
<keyword evidence="4" id="KW-1185">Reference proteome</keyword>
<feature type="compositionally biased region" description="Basic and acidic residues" evidence="1">
    <location>
        <begin position="239"/>
        <end position="249"/>
    </location>
</feature>
<dbReference type="EMBL" id="CP022163">
    <property type="protein sequence ID" value="ATB34517.1"/>
    <property type="molecule type" value="Genomic_DNA"/>
</dbReference>